<protein>
    <submittedName>
        <fullName evidence="1">Threonyl-tRNA synthetase</fullName>
    </submittedName>
</protein>
<sequence>MEAGICIRMKRQKAPIPKQAEGAIEILSESLHEEGYKPIITKAQKAAFPLMRMKPKEIPEIPQLLVLRQREREAISQAMKEHRKDNQGILVYELERKVSTQGSQDIEAN</sequence>
<keyword evidence="2" id="KW-1185">Reference proteome</keyword>
<proteinExistence type="predicted"/>
<gene>
    <name evidence="1" type="ORF">PHPALM_10370</name>
</gene>
<evidence type="ECO:0000313" key="1">
    <source>
        <dbReference type="EMBL" id="POM72854.1"/>
    </source>
</evidence>
<comment type="caution">
    <text evidence="1">The sequence shown here is derived from an EMBL/GenBank/DDBJ whole genome shotgun (WGS) entry which is preliminary data.</text>
</comment>
<name>A0A2P4Y4V5_9STRA</name>
<reference evidence="1 2" key="1">
    <citation type="journal article" date="2017" name="Genome Biol. Evol.">
        <title>Phytophthora megakarya and P. palmivora, closely related causal agents of cacao black pod rot, underwent increases in genome sizes and gene numbers by different mechanisms.</title>
        <authorList>
            <person name="Ali S.S."/>
            <person name="Shao J."/>
            <person name="Lary D.J."/>
            <person name="Kronmiller B."/>
            <person name="Shen D."/>
            <person name="Strem M.D."/>
            <person name="Amoako-Attah I."/>
            <person name="Akrofi A.Y."/>
            <person name="Begoude B.A."/>
            <person name="Ten Hoopen G.M."/>
            <person name="Coulibaly K."/>
            <person name="Kebe B.I."/>
            <person name="Melnick R.L."/>
            <person name="Guiltinan M.J."/>
            <person name="Tyler B.M."/>
            <person name="Meinhardt L.W."/>
            <person name="Bailey B.A."/>
        </authorList>
    </citation>
    <scope>NUCLEOTIDE SEQUENCE [LARGE SCALE GENOMIC DNA]</scope>
    <source>
        <strain evidence="2">sbr112.9</strain>
    </source>
</reference>
<dbReference type="Proteomes" id="UP000237271">
    <property type="component" value="Unassembled WGS sequence"/>
</dbReference>
<evidence type="ECO:0000313" key="2">
    <source>
        <dbReference type="Proteomes" id="UP000237271"/>
    </source>
</evidence>
<organism evidence="1 2">
    <name type="scientific">Phytophthora palmivora</name>
    <dbReference type="NCBI Taxonomy" id="4796"/>
    <lineage>
        <taxon>Eukaryota</taxon>
        <taxon>Sar</taxon>
        <taxon>Stramenopiles</taxon>
        <taxon>Oomycota</taxon>
        <taxon>Peronosporomycetes</taxon>
        <taxon>Peronosporales</taxon>
        <taxon>Peronosporaceae</taxon>
        <taxon>Phytophthora</taxon>
    </lineage>
</organism>
<dbReference type="EMBL" id="NCKW01005435">
    <property type="protein sequence ID" value="POM72854.1"/>
    <property type="molecule type" value="Genomic_DNA"/>
</dbReference>
<accession>A0A2P4Y4V5</accession>
<dbReference type="AlphaFoldDB" id="A0A2P4Y4V5"/>